<accession>A0A5U9PD26</accession>
<feature type="domain" description="Trimeric autotransporter adhesin YadA-like stalk" evidence="13">
    <location>
        <begin position="232"/>
        <end position="275"/>
    </location>
</feature>
<keyword evidence="4" id="KW-0813">Transport</keyword>
<dbReference type="Gene3D" id="3.30.1300.30">
    <property type="entry name" value="GSPII I/J protein-like"/>
    <property type="match status" value="1"/>
</dbReference>
<evidence type="ECO:0000259" key="11">
    <source>
        <dbReference type="Pfam" id="PF03895"/>
    </source>
</evidence>
<feature type="domain" description="Trimeric autotransporter adhesin YadA-like head" evidence="12">
    <location>
        <begin position="174"/>
        <end position="200"/>
    </location>
</feature>
<dbReference type="GO" id="GO:0009986">
    <property type="term" value="C:cell surface"/>
    <property type="evidence" value="ECO:0007669"/>
    <property type="project" value="UniProtKB-SubCell"/>
</dbReference>
<dbReference type="InterPro" id="IPR045584">
    <property type="entry name" value="Pilin-like"/>
</dbReference>
<sequence length="1447" mass="146293">MNRIFKVLWNAATGTFIVTSETAKSRGKKSGRRKLAVSALIGLSSIMISADALAKAGNDTGAGVTPTGTQTGGTGWIAIGTDATANTYTNVDGASAAMGYKASAMGKWSTAIGSYSQSTGNSSLALGVKSVSAGDRAIAMGASSSAGGSYSMAMGVYADSSGANSVALGYKSVASGSTAVALGYQTTASGDDSAAFGNGAQAIGTNSVALGTGSTALEDNSVAVGNSTTQRQITYVAKGDINANSTDAVTGAQIYSLSQSVADRLGGGASVNSDGTVNAPLYKVGTGIYNNVGSALSALNTSITNTEASVAGLAEDALLWDGNPSAFSANHSGSDSKITNLAAGTLAADSTDAVNGSQLFDTNEKVDQNTADITTNTDSINQNTTDIAANTASINQNTTDIATNTTNINSLSNSVTTLTDDALLWDGSASAFSANHSGSDSKITNLAAGTLAADSTDAVNGSQLFATNENVSQNTTDIAANTDSINQNTTDIATNTTNINSLSNSVTTLTDDALLWDAASGAFNANHSGSDSKITNLAAGTLAADSTDAVNGSQLFATNENVSQNTTDITANTDSINQNTTDIATNTTSINNLSNSVTTLTDDALLWDAASGAFNANRNGNASKIINVAAGDLSEDSTDAVNGSQLYETNQKVDQNTSAIADINTSITNLSSDNLSWNETTSSFSASHGSSTTNKITNVAAGELSEESTDAVNGSQLFETNEKVDQNTTDIAANTTNITQNSTAIENLNTSVSDINTSITGLTDNALLWDEDIGAFSANHGGSISKITNVAAGALSEDSTDAVNGSQLYETNQKVDQNTSAIADINTSITNLGTDALSWDDEEGAFSASHGTSGTNKITNVAAGEIASDSTDAVNGSQLYETNMLISQYNESISQLAGDTSETYITENGTGVKYIRTNDNGLEGQDAYATGNGATAVGYNAVASGASSLALGENSSSSIEGSIALGSGSTSNRAISSGIRATSVTSDGVVIGYNTTDRELLGALSLGTDGVSYRQITNVADGSEAQDAVTVRQLQNAIGAVATTPTKYYHANSTEEDSLAVGTDSLAMGAKTIVNADAGIGIGLNTLVMADAINGIAIGSNARANHANSIAMGNGSQTTRGAQTDYTAYNMDTPQNSVGEFSVGSEDGQRQITNVAAGSADTDAVNVSQLKVTDSRVAANTESINNLNTQVSSLDTRVTNIENGIGDIVTTGSTKYFKTNTDGVDANAQGADSVAIGSGSIAAAENSVALGTNSVADEANTVSVGSSTQQRRITNVAAGVNNTDAVNVAQLKASEAGSVRYETNADGSVNYSVLNLGDGSGGTTRIGNVSAAVNDTDAVNYAQLKRSVEEANTYTDQKMGEMNSKIKGVENKMSGGIASAMAMAGLPQAYAPGANMTSIAGGTFNGESAVAIGISMVSESGGWVYKLQGTSNSQGDYSAAIGAGFQW</sequence>
<dbReference type="Gene3D" id="2.150.10.10">
    <property type="entry name" value="Serralysin-like metalloprotease, C-terminal"/>
    <property type="match status" value="3"/>
</dbReference>
<dbReference type="InterPro" id="IPR008640">
    <property type="entry name" value="Adhesin_Head_dom"/>
</dbReference>
<feature type="domain" description="Trimeric autotransporter adhesin YadA-like head" evidence="12">
    <location>
        <begin position="1090"/>
        <end position="1116"/>
    </location>
</feature>
<keyword evidence="6" id="KW-0812">Transmembrane</keyword>
<evidence type="ECO:0000256" key="3">
    <source>
        <dbReference type="ARBA" id="ARBA00005848"/>
    </source>
</evidence>
<feature type="domain" description="Trimeric autotransporter adhesin YadA-like stalk" evidence="13">
    <location>
        <begin position="624"/>
        <end position="667"/>
    </location>
</feature>
<feature type="domain" description="Trimeric autotransporter adhesin YadA-like stalk" evidence="13">
    <location>
        <begin position="1151"/>
        <end position="1191"/>
    </location>
</feature>
<evidence type="ECO:0000259" key="12">
    <source>
        <dbReference type="Pfam" id="PF05658"/>
    </source>
</evidence>
<feature type="domain" description="Trimeric autotransporter adhesin YadA-like head" evidence="12">
    <location>
        <begin position="1223"/>
        <end position="1240"/>
    </location>
</feature>
<feature type="domain" description="Trimeric autotransporter adhesin YadA-like stalk" evidence="13">
    <location>
        <begin position="1015"/>
        <end position="1053"/>
    </location>
</feature>
<comment type="similarity">
    <text evidence="3">Belongs to the autotransporter-2 (AT-2) (TC 1.B.40) family.</text>
</comment>
<dbReference type="Gene3D" id="2.60.40.4050">
    <property type="match status" value="2"/>
</dbReference>
<evidence type="ECO:0000256" key="8">
    <source>
        <dbReference type="ARBA" id="ARBA00022927"/>
    </source>
</evidence>
<protein>
    <submittedName>
        <fullName evidence="15">Autotransporter adhesin SadA</fullName>
    </submittedName>
</protein>
<feature type="domain" description="Trimeric autotransporter adhesin YadA-like stalk" evidence="13">
    <location>
        <begin position="857"/>
        <end position="898"/>
    </location>
</feature>
<feature type="domain" description="Trimeric autotransporter adhesin YadA-like head" evidence="12">
    <location>
        <begin position="119"/>
        <end position="144"/>
    </location>
</feature>
<keyword evidence="8" id="KW-0653">Protein transport</keyword>
<dbReference type="Gene3D" id="1.20.5.2280">
    <property type="match status" value="1"/>
</dbReference>
<dbReference type="Pfam" id="PF03895">
    <property type="entry name" value="YadA_anchor"/>
    <property type="match status" value="1"/>
</dbReference>
<dbReference type="InterPro" id="IPR005594">
    <property type="entry name" value="YadA_C"/>
</dbReference>
<dbReference type="Pfam" id="PF13018">
    <property type="entry name" value="ESPR"/>
    <property type="match status" value="1"/>
</dbReference>
<dbReference type="Gene3D" id="4.10.80.270">
    <property type="match status" value="7"/>
</dbReference>
<dbReference type="Gene3D" id="6.10.250.2040">
    <property type="match status" value="1"/>
</dbReference>
<dbReference type="Pfam" id="PF05658">
    <property type="entry name" value="YadA_head"/>
    <property type="match status" value="9"/>
</dbReference>
<dbReference type="InterPro" id="IPR008635">
    <property type="entry name" value="Coiled_stalk_dom"/>
</dbReference>
<keyword evidence="10" id="KW-0998">Cell outer membrane</keyword>
<dbReference type="SUPFAM" id="SSF54523">
    <property type="entry name" value="Pili subunits"/>
    <property type="match status" value="1"/>
</dbReference>
<feature type="domain" description="Trimeric autotransporter adhesin YadA-like stalk" evidence="13">
    <location>
        <begin position="442"/>
        <end position="486"/>
    </location>
</feature>
<feature type="domain" description="Trimeric autotransporter adhesin YadA-like head" evidence="12">
    <location>
        <begin position="943"/>
        <end position="969"/>
    </location>
</feature>
<dbReference type="GO" id="GO:0009279">
    <property type="term" value="C:cell outer membrane"/>
    <property type="evidence" value="ECO:0007669"/>
    <property type="project" value="UniProtKB-SubCell"/>
</dbReference>
<evidence type="ECO:0000259" key="13">
    <source>
        <dbReference type="Pfam" id="PF05662"/>
    </source>
</evidence>
<dbReference type="InterPro" id="IPR024973">
    <property type="entry name" value="ESPR"/>
</dbReference>
<feature type="domain" description="Trimeric autotransporter adhesin YadA-like stalk" evidence="13">
    <location>
        <begin position="786"/>
        <end position="829"/>
    </location>
</feature>
<dbReference type="Gene3D" id="1.20.5.170">
    <property type="match status" value="8"/>
</dbReference>
<feature type="domain" description="Trimeric autotransporter adhesin YadA-like stalk" evidence="13">
    <location>
        <begin position="533"/>
        <end position="577"/>
    </location>
</feature>
<evidence type="ECO:0000259" key="14">
    <source>
        <dbReference type="Pfam" id="PF13018"/>
    </source>
</evidence>
<dbReference type="Pfam" id="PF05662">
    <property type="entry name" value="YadA_stalk"/>
    <property type="match status" value="12"/>
</dbReference>
<gene>
    <name evidence="16" type="primary">sadA</name>
    <name evidence="15" type="ORF">DS442_00600</name>
    <name evidence="16" type="ORF">F2J48_02455</name>
</gene>
<feature type="domain" description="ESPR" evidence="14">
    <location>
        <begin position="1"/>
        <end position="45"/>
    </location>
</feature>
<keyword evidence="7" id="KW-0732">Signal</keyword>
<dbReference type="SUPFAM" id="SSF101967">
    <property type="entry name" value="Adhesin YadA, collagen-binding domain"/>
    <property type="match status" value="11"/>
</dbReference>
<feature type="domain" description="Trimeric autotransporter adhesin YadA-like head" evidence="12">
    <location>
        <begin position="146"/>
        <end position="172"/>
    </location>
</feature>
<feature type="domain" description="Trimeric autotransporter adhesin YadA-like head" evidence="12">
    <location>
        <begin position="924"/>
        <end position="941"/>
    </location>
</feature>
<evidence type="ECO:0000256" key="1">
    <source>
        <dbReference type="ARBA" id="ARBA00004241"/>
    </source>
</evidence>
<organism evidence="15">
    <name type="scientific">Salmonella enterica subsp. enterica serovar Telelkebir</name>
    <dbReference type="NCBI Taxonomy" id="1967657"/>
    <lineage>
        <taxon>Bacteria</taxon>
        <taxon>Pseudomonadati</taxon>
        <taxon>Pseudomonadota</taxon>
        <taxon>Gammaproteobacteria</taxon>
        <taxon>Enterobacterales</taxon>
        <taxon>Enterobacteriaceae</taxon>
        <taxon>Salmonella</taxon>
    </lineage>
</organism>
<dbReference type="InterPro" id="IPR011049">
    <property type="entry name" value="Serralysin-like_metalloprot_C"/>
</dbReference>
<dbReference type="GO" id="GO:0015031">
    <property type="term" value="P:protein transport"/>
    <property type="evidence" value="ECO:0007669"/>
    <property type="project" value="UniProtKB-KW"/>
</dbReference>
<feature type="domain" description="Trimeric autotransporter adhesin YadA-like head" evidence="12">
    <location>
        <begin position="1242"/>
        <end position="1267"/>
    </location>
</feature>
<comment type="caution">
    <text evidence="15">The sequence shown here is derived from an EMBL/GenBank/DDBJ whole genome shotgun (WGS) entry which is preliminary data.</text>
</comment>
<evidence type="ECO:0000256" key="4">
    <source>
        <dbReference type="ARBA" id="ARBA00022448"/>
    </source>
</evidence>
<evidence type="ECO:0000256" key="5">
    <source>
        <dbReference type="ARBA" id="ARBA00022452"/>
    </source>
</evidence>
<accession>A0A610BU87</accession>
<evidence type="ECO:0000256" key="6">
    <source>
        <dbReference type="ARBA" id="ARBA00022692"/>
    </source>
</evidence>
<dbReference type="EMBL" id="AAGVFN010000001">
    <property type="protein sequence ID" value="EBS3532856.1"/>
    <property type="molecule type" value="Genomic_DNA"/>
</dbReference>
<dbReference type="CDD" id="cd12820">
    <property type="entry name" value="LbR_YadA-like"/>
    <property type="match status" value="1"/>
</dbReference>
<evidence type="ECO:0000313" key="16">
    <source>
        <dbReference type="EMBL" id="ECV5348460.1"/>
    </source>
</evidence>
<feature type="domain" description="Trimeric autotransporter adhesin YadA-like stalk" evidence="13">
    <location>
        <begin position="695"/>
        <end position="739"/>
    </location>
</feature>
<feature type="domain" description="Trimeric autotransporter adhesin YadA-like head" evidence="12">
    <location>
        <begin position="202"/>
        <end position="227"/>
    </location>
</feature>
<reference evidence="15" key="1">
    <citation type="submission" date="2018-07" db="EMBL/GenBank/DDBJ databases">
        <authorList>
            <person name="Ashton P.M."/>
            <person name="Dallman T."/>
            <person name="Nair S."/>
            <person name="De Pinna E."/>
            <person name="Peters T."/>
            <person name="Grant K."/>
        </authorList>
    </citation>
    <scope>NUCLEOTIDE SEQUENCE</scope>
    <source>
        <strain evidence="15">506078</strain>
        <strain evidence="16">800692</strain>
    </source>
</reference>
<evidence type="ECO:0000256" key="10">
    <source>
        <dbReference type="ARBA" id="ARBA00023237"/>
    </source>
</evidence>
<feature type="domain" description="Trimeric autotransporter adhesin YadA-like stalk" evidence="13">
    <location>
        <begin position="1325"/>
        <end position="1362"/>
    </location>
</feature>
<evidence type="ECO:0000256" key="9">
    <source>
        <dbReference type="ARBA" id="ARBA00023136"/>
    </source>
</evidence>
<feature type="domain" description="Trimeric autotransporter adhesin YadA-like C-terminal membrane anchor" evidence="11">
    <location>
        <begin position="1387"/>
        <end position="1447"/>
    </location>
</feature>
<proteinExistence type="inferred from homology"/>
<dbReference type="Proteomes" id="UP000839888">
    <property type="component" value="Unassembled WGS sequence"/>
</dbReference>
<feature type="domain" description="Trimeric autotransporter adhesin YadA-like stalk" evidence="13">
    <location>
        <begin position="337"/>
        <end position="381"/>
    </location>
</feature>
<feature type="domain" description="Trimeric autotransporter adhesin YadA-like stalk" evidence="13">
    <location>
        <begin position="1272"/>
        <end position="1311"/>
    </location>
</feature>
<evidence type="ECO:0000256" key="7">
    <source>
        <dbReference type="ARBA" id="ARBA00022729"/>
    </source>
</evidence>
<name>A0A5U9PD26_SALET</name>
<evidence type="ECO:0000256" key="2">
    <source>
        <dbReference type="ARBA" id="ARBA00004442"/>
    </source>
</evidence>
<keyword evidence="9" id="KW-0472">Membrane</keyword>
<evidence type="ECO:0000313" key="15">
    <source>
        <dbReference type="EMBL" id="EBS3532856.1"/>
    </source>
</evidence>
<keyword evidence="5" id="KW-1134">Transmembrane beta strand</keyword>
<dbReference type="EMBL" id="AAKTLN010000002">
    <property type="protein sequence ID" value="ECV5348460.1"/>
    <property type="molecule type" value="Genomic_DNA"/>
</dbReference>
<comment type="subcellular location">
    <subcellularLocation>
        <location evidence="2">Cell outer membrane</location>
    </subcellularLocation>
    <subcellularLocation>
        <location evidence="1">Cell surface</location>
    </subcellularLocation>
</comment>
<dbReference type="RefSeq" id="WP_079900383.1">
    <property type="nucleotide sequence ID" value="NZ_MZDC01000005.1"/>
</dbReference>